<keyword evidence="4 6" id="KW-0472">Membrane</keyword>
<dbReference type="Gene3D" id="1.20.5.110">
    <property type="match status" value="1"/>
</dbReference>
<gene>
    <name evidence="8" type="ORF">PHAECO_LOCUS12133</name>
</gene>
<dbReference type="GO" id="GO:0048278">
    <property type="term" value="P:vesicle docking"/>
    <property type="evidence" value="ECO:0007669"/>
    <property type="project" value="TreeGrafter"/>
</dbReference>
<feature type="transmembrane region" description="Helical" evidence="6">
    <location>
        <begin position="211"/>
        <end position="228"/>
    </location>
</feature>
<evidence type="ECO:0000256" key="4">
    <source>
        <dbReference type="ARBA" id="ARBA00023136"/>
    </source>
</evidence>
<dbReference type="GO" id="GO:0000149">
    <property type="term" value="F:SNARE binding"/>
    <property type="evidence" value="ECO:0007669"/>
    <property type="project" value="TreeGrafter"/>
</dbReference>
<dbReference type="EMBL" id="OU896714">
    <property type="protein sequence ID" value="CAH1179470.1"/>
    <property type="molecule type" value="Genomic_DNA"/>
</dbReference>
<reference evidence="8" key="1">
    <citation type="submission" date="2022-01" db="EMBL/GenBank/DDBJ databases">
        <authorList>
            <person name="King R."/>
        </authorList>
    </citation>
    <scope>NUCLEOTIDE SEQUENCE</scope>
</reference>
<accession>A0A9P0DT03</accession>
<dbReference type="AlphaFoldDB" id="A0A9P0DT03"/>
<dbReference type="CDD" id="cd15852">
    <property type="entry name" value="SNARE_Syntaxin8"/>
    <property type="match status" value="1"/>
</dbReference>
<dbReference type="Proteomes" id="UP001153737">
    <property type="component" value="Chromosome 8"/>
</dbReference>
<dbReference type="GO" id="GO:0005484">
    <property type="term" value="F:SNAP receptor activity"/>
    <property type="evidence" value="ECO:0007669"/>
    <property type="project" value="TreeGrafter"/>
</dbReference>
<feature type="domain" description="T-SNARE coiled-coil homology" evidence="7">
    <location>
        <begin position="141"/>
        <end position="203"/>
    </location>
</feature>
<reference evidence="8" key="2">
    <citation type="submission" date="2022-10" db="EMBL/GenBank/DDBJ databases">
        <authorList>
            <consortium name="ENA_rothamsted_submissions"/>
            <consortium name="culmorum"/>
            <person name="King R."/>
        </authorList>
    </citation>
    <scope>NUCLEOTIDE SEQUENCE</scope>
</reference>
<dbReference type="PANTHER" id="PTHR19957:SF124">
    <property type="entry name" value="SYNTAXIN-8"/>
    <property type="match status" value="1"/>
</dbReference>
<proteinExistence type="predicted"/>
<evidence type="ECO:0000256" key="5">
    <source>
        <dbReference type="SAM" id="Coils"/>
    </source>
</evidence>
<keyword evidence="6" id="KW-1133">Transmembrane helix</keyword>
<dbReference type="GO" id="GO:0006906">
    <property type="term" value="P:vesicle fusion"/>
    <property type="evidence" value="ECO:0007669"/>
    <property type="project" value="TreeGrafter"/>
</dbReference>
<keyword evidence="9" id="KW-1185">Reference proteome</keyword>
<evidence type="ECO:0000256" key="2">
    <source>
        <dbReference type="ARBA" id="ARBA00022448"/>
    </source>
</evidence>
<dbReference type="OrthoDB" id="428895at2759"/>
<name>A0A9P0DT03_PHACE</name>
<dbReference type="PROSITE" id="PS50192">
    <property type="entry name" value="T_SNARE"/>
    <property type="match status" value="1"/>
</dbReference>
<keyword evidence="6" id="KW-0812">Transmembrane</keyword>
<dbReference type="InterPro" id="IPR000727">
    <property type="entry name" value="T_SNARE_dom"/>
</dbReference>
<dbReference type="PANTHER" id="PTHR19957">
    <property type="entry name" value="SYNTAXIN"/>
    <property type="match status" value="1"/>
</dbReference>
<feature type="coiled-coil region" evidence="5">
    <location>
        <begin position="46"/>
        <end position="73"/>
    </location>
</feature>
<keyword evidence="3 5" id="KW-0175">Coiled coil</keyword>
<evidence type="ECO:0000256" key="3">
    <source>
        <dbReference type="ARBA" id="ARBA00023054"/>
    </source>
</evidence>
<dbReference type="SUPFAM" id="SSF58038">
    <property type="entry name" value="SNARE fusion complex"/>
    <property type="match status" value="1"/>
</dbReference>
<evidence type="ECO:0000256" key="1">
    <source>
        <dbReference type="ARBA" id="ARBA00004370"/>
    </source>
</evidence>
<evidence type="ECO:0000256" key="6">
    <source>
        <dbReference type="SAM" id="Phobius"/>
    </source>
</evidence>
<dbReference type="GO" id="GO:0006886">
    <property type="term" value="P:intracellular protein transport"/>
    <property type="evidence" value="ECO:0007669"/>
    <property type="project" value="TreeGrafter"/>
</dbReference>
<dbReference type="InterPro" id="IPR045242">
    <property type="entry name" value="Syntaxin"/>
</dbReference>
<sequence length="229" mass="26686">MSLLFLEEDPWLLEYESCEKLYRDIMEQLTIRQKYSRTSDKYAQLSANIRLRLKQFNNEVDQLNKKLDVSAKSGNITPAETERRTRQLEQLRTKEVQVQKVFHDQVVDKMKEDRRDLIGASSSYLDVNTNASIDELKASQKKIIKEQNEGLENLSQIILRQKDIAHTISTEVDFHNEILDDLGTNMERTDQSVRAQTQYIGVVDRKDNTCIYWVIIILLFVCIVVVACL</sequence>
<dbReference type="GO" id="GO:0012505">
    <property type="term" value="C:endomembrane system"/>
    <property type="evidence" value="ECO:0007669"/>
    <property type="project" value="TreeGrafter"/>
</dbReference>
<protein>
    <recommendedName>
        <fullName evidence="7">t-SNARE coiled-coil homology domain-containing protein</fullName>
    </recommendedName>
</protein>
<dbReference type="InterPro" id="IPR041875">
    <property type="entry name" value="Syntaxin-8_SNARE"/>
</dbReference>
<evidence type="ECO:0000259" key="7">
    <source>
        <dbReference type="PROSITE" id="PS50192"/>
    </source>
</evidence>
<evidence type="ECO:0000313" key="9">
    <source>
        <dbReference type="Proteomes" id="UP001153737"/>
    </source>
</evidence>
<organism evidence="8 9">
    <name type="scientific">Phaedon cochleariae</name>
    <name type="common">Mustard beetle</name>
    <dbReference type="NCBI Taxonomy" id="80249"/>
    <lineage>
        <taxon>Eukaryota</taxon>
        <taxon>Metazoa</taxon>
        <taxon>Ecdysozoa</taxon>
        <taxon>Arthropoda</taxon>
        <taxon>Hexapoda</taxon>
        <taxon>Insecta</taxon>
        <taxon>Pterygota</taxon>
        <taxon>Neoptera</taxon>
        <taxon>Endopterygota</taxon>
        <taxon>Coleoptera</taxon>
        <taxon>Polyphaga</taxon>
        <taxon>Cucujiformia</taxon>
        <taxon>Chrysomeloidea</taxon>
        <taxon>Chrysomelidae</taxon>
        <taxon>Chrysomelinae</taxon>
        <taxon>Chrysomelini</taxon>
        <taxon>Phaedon</taxon>
    </lineage>
</organism>
<evidence type="ECO:0000313" key="8">
    <source>
        <dbReference type="EMBL" id="CAH1179470.1"/>
    </source>
</evidence>
<comment type="subcellular location">
    <subcellularLocation>
        <location evidence="1">Membrane</location>
    </subcellularLocation>
</comment>
<dbReference type="GO" id="GO:0031201">
    <property type="term" value="C:SNARE complex"/>
    <property type="evidence" value="ECO:0007669"/>
    <property type="project" value="TreeGrafter"/>
</dbReference>
<keyword evidence="2" id="KW-0813">Transport</keyword>
<dbReference type="SMART" id="SM00397">
    <property type="entry name" value="t_SNARE"/>
    <property type="match status" value="1"/>
</dbReference>